<dbReference type="EMBL" id="VUNS01000026">
    <property type="protein sequence ID" value="MST98972.1"/>
    <property type="molecule type" value="Genomic_DNA"/>
</dbReference>
<evidence type="ECO:0000256" key="4">
    <source>
        <dbReference type="ARBA" id="ARBA00013170"/>
    </source>
</evidence>
<evidence type="ECO:0000256" key="3">
    <source>
        <dbReference type="ARBA" id="ARBA00010441"/>
    </source>
</evidence>
<feature type="transmembrane region" description="Helical" evidence="18">
    <location>
        <begin position="88"/>
        <end position="111"/>
    </location>
</feature>
<evidence type="ECO:0000256" key="11">
    <source>
        <dbReference type="ARBA" id="ARBA00023136"/>
    </source>
</evidence>
<comment type="caution">
    <text evidence="19">The sequence shown here is derived from an EMBL/GenBank/DDBJ whole genome shotgun (WGS) entry which is preliminary data.</text>
</comment>
<keyword evidence="6" id="KW-0444">Lipid biosynthesis</keyword>
<keyword evidence="10" id="KW-0443">Lipid metabolism</keyword>
<evidence type="ECO:0000256" key="17">
    <source>
        <dbReference type="SAM" id="MobiDB-lite"/>
    </source>
</evidence>
<keyword evidence="8 18" id="KW-0812">Transmembrane</keyword>
<evidence type="ECO:0000256" key="14">
    <source>
        <dbReference type="ARBA" id="ARBA00048586"/>
    </source>
</evidence>
<evidence type="ECO:0000256" key="7">
    <source>
        <dbReference type="ARBA" id="ARBA00022679"/>
    </source>
</evidence>
<comment type="pathway">
    <text evidence="2">Phospholipid metabolism; phosphatidylglycerol biosynthesis; phosphatidylglycerol from CDP-diacylglycerol: step 1/2.</text>
</comment>
<dbReference type="InterPro" id="IPR048254">
    <property type="entry name" value="CDP_ALCOHOL_P_TRANSF_CS"/>
</dbReference>
<dbReference type="Gene3D" id="1.20.120.1760">
    <property type="match status" value="1"/>
</dbReference>
<keyword evidence="13" id="KW-1208">Phospholipid metabolism</keyword>
<evidence type="ECO:0000256" key="6">
    <source>
        <dbReference type="ARBA" id="ARBA00022516"/>
    </source>
</evidence>
<keyword evidence="7 16" id="KW-0808">Transferase</keyword>
<keyword evidence="12" id="KW-0594">Phospholipid biosynthesis</keyword>
<dbReference type="AlphaFoldDB" id="A0A844G7Y9"/>
<dbReference type="PROSITE" id="PS00379">
    <property type="entry name" value="CDP_ALCOHOL_P_TRANSF"/>
    <property type="match status" value="1"/>
</dbReference>
<evidence type="ECO:0000256" key="16">
    <source>
        <dbReference type="RuleBase" id="RU003750"/>
    </source>
</evidence>
<dbReference type="NCBIfam" id="TIGR00560">
    <property type="entry name" value="pgsA"/>
    <property type="match status" value="1"/>
</dbReference>
<feature type="compositionally biased region" description="Polar residues" evidence="17">
    <location>
        <begin position="1"/>
        <end position="15"/>
    </location>
</feature>
<keyword evidence="11 18" id="KW-0472">Membrane</keyword>
<dbReference type="GO" id="GO:0008444">
    <property type="term" value="F:CDP-diacylglycerol-glycerol-3-phosphate 3-phosphatidyltransferase activity"/>
    <property type="evidence" value="ECO:0007669"/>
    <property type="project" value="UniProtKB-UniRule"/>
</dbReference>
<evidence type="ECO:0000313" key="19">
    <source>
        <dbReference type="EMBL" id="MST98972.1"/>
    </source>
</evidence>
<dbReference type="InterPro" id="IPR004570">
    <property type="entry name" value="Phosphatidylglycerol_P_synth"/>
</dbReference>
<reference evidence="19 20" key="1">
    <citation type="submission" date="2019-08" db="EMBL/GenBank/DDBJ databases">
        <title>In-depth cultivation of the pig gut microbiome towards novel bacterial diversity and tailored functional studies.</title>
        <authorList>
            <person name="Wylensek D."/>
            <person name="Hitch T.C.A."/>
            <person name="Clavel T."/>
        </authorList>
    </citation>
    <scope>NUCLEOTIDE SEQUENCE [LARGE SCALE GENOMIC DNA]</scope>
    <source>
        <strain evidence="19 20">BBE-744-WT-12</strain>
    </source>
</reference>
<keyword evidence="9 18" id="KW-1133">Transmembrane helix</keyword>
<evidence type="ECO:0000313" key="20">
    <source>
        <dbReference type="Proteomes" id="UP000435649"/>
    </source>
</evidence>
<evidence type="ECO:0000256" key="1">
    <source>
        <dbReference type="ARBA" id="ARBA00004141"/>
    </source>
</evidence>
<feature type="transmembrane region" description="Helical" evidence="18">
    <location>
        <begin position="132"/>
        <end position="156"/>
    </location>
</feature>
<evidence type="ECO:0000256" key="15">
    <source>
        <dbReference type="NCBIfam" id="TIGR00560"/>
    </source>
</evidence>
<sequence length="255" mass="28238">MRRRSTTGFFSCTRNGSGPGSSARSGSPGPTATSLLRNSFDFWKGTDRMKLPNLPNMLTISRILFVLVFVVLATVADKTFISSETVRFGIRLGAYILAIIAGGTDLLDGYLARRWNQVTDFGALMDPLADKIFVTATMLIAVECRLMPAWIVIAVLCREFMVTGLRTLAAKKQVVISADHWGKLKTALQMLMLAIAGASWVWEFDLQQEKWFGIRLWYVWIAYLCGIVLVTVGSGAGYFVRYHSLYLGEDDAGKA</sequence>
<dbReference type="Pfam" id="PF01066">
    <property type="entry name" value="CDP-OH_P_transf"/>
    <property type="match status" value="1"/>
</dbReference>
<feature type="compositionally biased region" description="Low complexity" evidence="17">
    <location>
        <begin position="20"/>
        <end position="30"/>
    </location>
</feature>
<keyword evidence="20" id="KW-1185">Reference proteome</keyword>
<evidence type="ECO:0000256" key="12">
    <source>
        <dbReference type="ARBA" id="ARBA00023209"/>
    </source>
</evidence>
<proteinExistence type="inferred from homology"/>
<dbReference type="InterPro" id="IPR000462">
    <property type="entry name" value="CDP-OH_P_trans"/>
</dbReference>
<protein>
    <recommendedName>
        <fullName evidence="5 15">CDP-diacylglycerol--glycerol-3-phosphate 3-phosphatidyltransferase</fullName>
        <ecNumber evidence="4 15">2.7.8.5</ecNumber>
    </recommendedName>
</protein>
<evidence type="ECO:0000256" key="18">
    <source>
        <dbReference type="SAM" id="Phobius"/>
    </source>
</evidence>
<feature type="transmembrane region" description="Helical" evidence="18">
    <location>
        <begin position="216"/>
        <end position="240"/>
    </location>
</feature>
<gene>
    <name evidence="19" type="primary">pgsA</name>
    <name evidence="19" type="ORF">FYJ85_18205</name>
</gene>
<dbReference type="InterPro" id="IPR050324">
    <property type="entry name" value="CDP-alcohol_PTase-I"/>
</dbReference>
<comment type="catalytic activity">
    <reaction evidence="14">
        <text>a CDP-1,2-diacyl-sn-glycerol + sn-glycerol 3-phosphate = a 1,2-diacyl-sn-glycero-3-phospho-(1'-sn-glycero-3'-phosphate) + CMP + H(+)</text>
        <dbReference type="Rhea" id="RHEA:12593"/>
        <dbReference type="ChEBI" id="CHEBI:15378"/>
        <dbReference type="ChEBI" id="CHEBI:57597"/>
        <dbReference type="ChEBI" id="CHEBI:58332"/>
        <dbReference type="ChEBI" id="CHEBI:60110"/>
        <dbReference type="ChEBI" id="CHEBI:60377"/>
        <dbReference type="EC" id="2.7.8.5"/>
    </reaction>
</comment>
<dbReference type="GO" id="GO:0046474">
    <property type="term" value="P:glycerophospholipid biosynthetic process"/>
    <property type="evidence" value="ECO:0007669"/>
    <property type="project" value="TreeGrafter"/>
</dbReference>
<evidence type="ECO:0000256" key="10">
    <source>
        <dbReference type="ARBA" id="ARBA00023098"/>
    </source>
</evidence>
<evidence type="ECO:0000256" key="8">
    <source>
        <dbReference type="ARBA" id="ARBA00022692"/>
    </source>
</evidence>
<dbReference type="Proteomes" id="UP000435649">
    <property type="component" value="Unassembled WGS sequence"/>
</dbReference>
<feature type="region of interest" description="Disordered" evidence="17">
    <location>
        <begin position="1"/>
        <end position="31"/>
    </location>
</feature>
<evidence type="ECO:0000256" key="2">
    <source>
        <dbReference type="ARBA" id="ARBA00005042"/>
    </source>
</evidence>
<dbReference type="EC" id="2.7.8.5" evidence="4 15"/>
<evidence type="ECO:0000256" key="13">
    <source>
        <dbReference type="ARBA" id="ARBA00023264"/>
    </source>
</evidence>
<evidence type="ECO:0000256" key="9">
    <source>
        <dbReference type="ARBA" id="ARBA00022989"/>
    </source>
</evidence>
<name>A0A844G7Y9_9BACT</name>
<evidence type="ECO:0000256" key="5">
    <source>
        <dbReference type="ARBA" id="ARBA00014944"/>
    </source>
</evidence>
<accession>A0A844G7Y9</accession>
<comment type="similarity">
    <text evidence="3 16">Belongs to the CDP-alcohol phosphatidyltransferase class-I family.</text>
</comment>
<feature type="transmembrane region" description="Helical" evidence="18">
    <location>
        <begin position="187"/>
        <end position="204"/>
    </location>
</feature>
<dbReference type="GO" id="GO:0016020">
    <property type="term" value="C:membrane"/>
    <property type="evidence" value="ECO:0007669"/>
    <property type="project" value="UniProtKB-SubCell"/>
</dbReference>
<dbReference type="PANTHER" id="PTHR14269">
    <property type="entry name" value="CDP-DIACYLGLYCEROL--GLYCEROL-3-PHOSPHATE 3-PHOSPHATIDYLTRANSFERASE-RELATED"/>
    <property type="match status" value="1"/>
</dbReference>
<dbReference type="InterPro" id="IPR043130">
    <property type="entry name" value="CDP-OH_PTrfase_TM_dom"/>
</dbReference>
<organism evidence="19 20">
    <name type="scientific">Victivallis lenta</name>
    <dbReference type="NCBI Taxonomy" id="2606640"/>
    <lineage>
        <taxon>Bacteria</taxon>
        <taxon>Pseudomonadati</taxon>
        <taxon>Lentisphaerota</taxon>
        <taxon>Lentisphaeria</taxon>
        <taxon>Victivallales</taxon>
        <taxon>Victivallaceae</taxon>
        <taxon>Victivallis</taxon>
    </lineage>
</organism>
<comment type="subcellular location">
    <subcellularLocation>
        <location evidence="1">Membrane</location>
        <topology evidence="1">Multi-pass membrane protein</topology>
    </subcellularLocation>
</comment>
<feature type="transmembrane region" description="Helical" evidence="18">
    <location>
        <begin position="57"/>
        <end position="76"/>
    </location>
</feature>
<dbReference type="PANTHER" id="PTHR14269:SF62">
    <property type="entry name" value="CDP-DIACYLGLYCEROL--GLYCEROL-3-PHOSPHATE 3-PHOSPHATIDYLTRANSFERASE 1, CHLOROPLASTIC"/>
    <property type="match status" value="1"/>
</dbReference>